<dbReference type="InterPro" id="IPR000182">
    <property type="entry name" value="GNAT_dom"/>
</dbReference>
<accession>A0A1G6QXK7</accession>
<keyword evidence="3" id="KW-1185">Reference proteome</keyword>
<dbReference type="Gene3D" id="3.40.630.30">
    <property type="match status" value="1"/>
</dbReference>
<dbReference type="SUPFAM" id="SSF55729">
    <property type="entry name" value="Acyl-CoA N-acyltransferases (Nat)"/>
    <property type="match status" value="1"/>
</dbReference>
<evidence type="ECO:0000259" key="1">
    <source>
        <dbReference type="PROSITE" id="PS51186"/>
    </source>
</evidence>
<dbReference type="EMBL" id="FMZZ01000006">
    <property type="protein sequence ID" value="SDC96724.1"/>
    <property type="molecule type" value="Genomic_DNA"/>
</dbReference>
<dbReference type="Proteomes" id="UP000199501">
    <property type="component" value="Unassembled WGS sequence"/>
</dbReference>
<evidence type="ECO:0000313" key="2">
    <source>
        <dbReference type="EMBL" id="SDC96724.1"/>
    </source>
</evidence>
<dbReference type="AlphaFoldDB" id="A0A1G6QXK7"/>
<gene>
    <name evidence="2" type="ORF">SAMN05216174_1066</name>
</gene>
<feature type="domain" description="N-acetyltransferase" evidence="1">
    <location>
        <begin position="121"/>
        <end position="255"/>
    </location>
</feature>
<dbReference type="RefSeq" id="WP_091450438.1">
    <property type="nucleotide sequence ID" value="NZ_FMZZ01000006.1"/>
</dbReference>
<protein>
    <submittedName>
        <fullName evidence="2">Ribosomal protein S18 acetylase RimI</fullName>
    </submittedName>
</protein>
<dbReference type="OrthoDB" id="5638018at2"/>
<dbReference type="Pfam" id="PF13508">
    <property type="entry name" value="Acetyltransf_7"/>
    <property type="match status" value="1"/>
</dbReference>
<dbReference type="GO" id="GO:0005840">
    <property type="term" value="C:ribosome"/>
    <property type="evidence" value="ECO:0007669"/>
    <property type="project" value="UniProtKB-KW"/>
</dbReference>
<sequence length="255" mass="28119">MQTSAVGSRIRGFEERFTKAQASGVVDLGWGYALVQSDYPASWQHNQVVVTEPVDPEEVVAAADDVLAGYSHRLVQVIDDAQGAAAAAVFAAAGYQTHERIVTMAHSGVLPERGRGQVEAVAFDELRPSLLRDWRADYPEDTDEQIAQLTDRVLLCSLGADVTFLAVRDELGDVLARGELYVADGVAQFENVVTRPESRGRGLGRQLVTEALHRSHDAGADLWYLIAEATGWPRAWYRRMGYRDIAQAHVFQRLL</sequence>
<dbReference type="PROSITE" id="PS51186">
    <property type="entry name" value="GNAT"/>
    <property type="match status" value="1"/>
</dbReference>
<dbReference type="CDD" id="cd04301">
    <property type="entry name" value="NAT_SF"/>
    <property type="match status" value="1"/>
</dbReference>
<dbReference type="InterPro" id="IPR016181">
    <property type="entry name" value="Acyl_CoA_acyltransferase"/>
</dbReference>
<keyword evidence="2" id="KW-0689">Ribosomal protein</keyword>
<evidence type="ECO:0000313" key="3">
    <source>
        <dbReference type="Proteomes" id="UP000199501"/>
    </source>
</evidence>
<organism evidence="2 3">
    <name type="scientific">Actinokineospora iranica</name>
    <dbReference type="NCBI Taxonomy" id="1271860"/>
    <lineage>
        <taxon>Bacteria</taxon>
        <taxon>Bacillati</taxon>
        <taxon>Actinomycetota</taxon>
        <taxon>Actinomycetes</taxon>
        <taxon>Pseudonocardiales</taxon>
        <taxon>Pseudonocardiaceae</taxon>
        <taxon>Actinokineospora</taxon>
    </lineage>
</organism>
<dbReference type="GO" id="GO:0016747">
    <property type="term" value="F:acyltransferase activity, transferring groups other than amino-acyl groups"/>
    <property type="evidence" value="ECO:0007669"/>
    <property type="project" value="InterPro"/>
</dbReference>
<proteinExistence type="predicted"/>
<reference evidence="3" key="1">
    <citation type="submission" date="2016-10" db="EMBL/GenBank/DDBJ databases">
        <authorList>
            <person name="Varghese N."/>
            <person name="Submissions S."/>
        </authorList>
    </citation>
    <scope>NUCLEOTIDE SEQUENCE [LARGE SCALE GENOMIC DNA]</scope>
    <source>
        <strain evidence="3">IBRC-M 10403</strain>
    </source>
</reference>
<keyword evidence="2" id="KW-0687">Ribonucleoprotein</keyword>
<name>A0A1G6QXK7_9PSEU</name>
<dbReference type="STRING" id="1271860.SAMN05216174_1066"/>